<keyword evidence="15" id="KW-1185">Reference proteome</keyword>
<reference evidence="14" key="1">
    <citation type="submission" date="2024-03" db="EMBL/GenBank/DDBJ databases">
        <title>WGS assembly of Saponaria officinalis var. Norfolk2.</title>
        <authorList>
            <person name="Jenkins J."/>
            <person name="Shu S."/>
            <person name="Grimwood J."/>
            <person name="Barry K."/>
            <person name="Goodstein D."/>
            <person name="Schmutz J."/>
            <person name="Leebens-Mack J."/>
            <person name="Osbourn A."/>
        </authorList>
    </citation>
    <scope>NUCLEOTIDE SEQUENCE [LARGE SCALE GENOMIC DNA]</scope>
    <source>
        <strain evidence="14">JIC</strain>
    </source>
</reference>
<keyword evidence="5" id="KW-0406">Ion transport</keyword>
<evidence type="ECO:0000256" key="10">
    <source>
        <dbReference type="ARBA" id="ARBA00023303"/>
    </source>
</evidence>
<evidence type="ECO:0000256" key="2">
    <source>
        <dbReference type="ARBA" id="ARBA00022448"/>
    </source>
</evidence>
<dbReference type="GO" id="GO:0015276">
    <property type="term" value="F:ligand-gated monoatomic ion channel activity"/>
    <property type="evidence" value="ECO:0007669"/>
    <property type="project" value="InterPro"/>
</dbReference>
<evidence type="ECO:0000256" key="9">
    <source>
        <dbReference type="ARBA" id="ARBA00023286"/>
    </source>
</evidence>
<keyword evidence="9" id="KW-1071">Ligand-gated ion channel</keyword>
<evidence type="ECO:0000256" key="1">
    <source>
        <dbReference type="ARBA" id="ARBA00004141"/>
    </source>
</evidence>
<feature type="signal peptide" evidence="12">
    <location>
        <begin position="1"/>
        <end position="21"/>
    </location>
</feature>
<dbReference type="EMBL" id="JBDFQZ010000001">
    <property type="protein sequence ID" value="KAK9756621.1"/>
    <property type="molecule type" value="Genomic_DNA"/>
</dbReference>
<dbReference type="InterPro" id="IPR001320">
    <property type="entry name" value="Iontro_rcpt_C"/>
</dbReference>
<keyword evidence="4 11" id="KW-1133">Transmembrane helix</keyword>
<protein>
    <recommendedName>
        <fullName evidence="13">Ionotropic glutamate receptor C-terminal domain-containing protein</fullName>
    </recommendedName>
</protein>
<dbReference type="FunFam" id="3.40.190.10:FF:000054">
    <property type="entry name" value="Glutamate receptor"/>
    <property type="match status" value="1"/>
</dbReference>
<feature type="transmembrane region" description="Helical" evidence="11">
    <location>
        <begin position="161"/>
        <end position="178"/>
    </location>
</feature>
<dbReference type="InterPro" id="IPR015683">
    <property type="entry name" value="Ionotropic_Glu_rcpt"/>
</dbReference>
<dbReference type="Proteomes" id="UP001443914">
    <property type="component" value="Unassembled WGS sequence"/>
</dbReference>
<organism evidence="14 15">
    <name type="scientific">Saponaria officinalis</name>
    <name type="common">Common soapwort</name>
    <name type="synonym">Lychnis saponaria</name>
    <dbReference type="NCBI Taxonomy" id="3572"/>
    <lineage>
        <taxon>Eukaryota</taxon>
        <taxon>Viridiplantae</taxon>
        <taxon>Streptophyta</taxon>
        <taxon>Embryophyta</taxon>
        <taxon>Tracheophyta</taxon>
        <taxon>Spermatophyta</taxon>
        <taxon>Magnoliopsida</taxon>
        <taxon>eudicotyledons</taxon>
        <taxon>Gunneridae</taxon>
        <taxon>Pentapetalae</taxon>
        <taxon>Caryophyllales</taxon>
        <taxon>Caryophyllaceae</taxon>
        <taxon>Caryophylleae</taxon>
        <taxon>Saponaria</taxon>
    </lineage>
</organism>
<proteinExistence type="predicted"/>
<comment type="caution">
    <text evidence="14">The sequence shown here is derived from an EMBL/GenBank/DDBJ whole genome shotgun (WGS) entry which is preliminary data.</text>
</comment>
<evidence type="ECO:0000256" key="8">
    <source>
        <dbReference type="ARBA" id="ARBA00023180"/>
    </source>
</evidence>
<comment type="subcellular location">
    <subcellularLocation>
        <location evidence="1">Membrane</location>
        <topology evidence="1">Multi-pass membrane protein</topology>
    </subcellularLocation>
</comment>
<dbReference type="Gene3D" id="3.40.190.10">
    <property type="entry name" value="Periplasmic binding protein-like II"/>
    <property type="match status" value="1"/>
</dbReference>
<dbReference type="SMART" id="SM00079">
    <property type="entry name" value="PBPe"/>
    <property type="match status" value="1"/>
</dbReference>
<evidence type="ECO:0000259" key="13">
    <source>
        <dbReference type="SMART" id="SM00079"/>
    </source>
</evidence>
<keyword evidence="10" id="KW-0407">Ion channel</keyword>
<keyword evidence="8" id="KW-0325">Glycoprotein</keyword>
<gene>
    <name evidence="14" type="ORF">RND81_01G109900</name>
</gene>
<evidence type="ECO:0000256" key="12">
    <source>
        <dbReference type="SAM" id="SignalP"/>
    </source>
</evidence>
<dbReference type="GO" id="GO:0016020">
    <property type="term" value="C:membrane"/>
    <property type="evidence" value="ECO:0007669"/>
    <property type="project" value="UniProtKB-SubCell"/>
</dbReference>
<dbReference type="InterPro" id="IPR019594">
    <property type="entry name" value="Glu/Gly-bd"/>
</dbReference>
<evidence type="ECO:0000313" key="14">
    <source>
        <dbReference type="EMBL" id="KAK9756621.1"/>
    </source>
</evidence>
<accession>A0AAW1N9E3</accession>
<keyword evidence="12" id="KW-0732">Signal</keyword>
<name>A0AAW1N9E3_SAPOF</name>
<evidence type="ECO:0000256" key="6">
    <source>
        <dbReference type="ARBA" id="ARBA00023136"/>
    </source>
</evidence>
<keyword evidence="7" id="KW-0675">Receptor</keyword>
<evidence type="ECO:0000256" key="4">
    <source>
        <dbReference type="ARBA" id="ARBA00022989"/>
    </source>
</evidence>
<evidence type="ECO:0000256" key="11">
    <source>
        <dbReference type="SAM" id="Phobius"/>
    </source>
</evidence>
<keyword evidence="3 11" id="KW-0812">Transmembrane</keyword>
<evidence type="ECO:0000256" key="3">
    <source>
        <dbReference type="ARBA" id="ARBA00022692"/>
    </source>
</evidence>
<feature type="chain" id="PRO_5043385268" description="Ionotropic glutamate receptor C-terminal domain-containing protein" evidence="12">
    <location>
        <begin position="22"/>
        <end position="339"/>
    </location>
</feature>
<feature type="domain" description="Ionotropic glutamate receptor C-terminal" evidence="13">
    <location>
        <begin position="32"/>
        <end position="338"/>
    </location>
</feature>
<feature type="transmembrane region" description="Helical" evidence="11">
    <location>
        <begin position="198"/>
        <end position="217"/>
    </location>
</feature>
<evidence type="ECO:0000256" key="7">
    <source>
        <dbReference type="ARBA" id="ARBA00023170"/>
    </source>
</evidence>
<dbReference type="Pfam" id="PF10613">
    <property type="entry name" value="Lig_chan-Glu_bd"/>
    <property type="match status" value="1"/>
</dbReference>
<evidence type="ECO:0000256" key="5">
    <source>
        <dbReference type="ARBA" id="ARBA00023065"/>
    </source>
</evidence>
<sequence length="339" mass="37492">MKIELVVVWCVICLLTKTGWSQSNNETSRRLRIAVPVREFSKFVVIEPDPVTGENNYSGFAIEVFNAVMSALPSSVSYDFVAFAKPDGTMNGTFDDMLKAVDSKDYDGAVGDISILFYRTDYVDFTMPYMESSITMLVPIKQKPTSGRAGQPSLVEITNTSVLATFIISTLVAAMYIIGINSEGNRERDPRLKSRMHMALLIISLATLFITLLASYISSEATSLALYQGRNGSVKNLNQLIRMGSNVGYREGSFIYRLLILKGIPESKLISLKSEDEMLEMLSKGTSKGGVDAIVANAPHLKLLQSKHCDVFTTVPTTNLQATGFGFVHIFSQFWLLER</sequence>
<keyword evidence="2" id="KW-0813">Transport</keyword>
<dbReference type="PANTHER" id="PTHR18966">
    <property type="entry name" value="IONOTROPIC GLUTAMATE RECEPTOR"/>
    <property type="match status" value="1"/>
</dbReference>
<evidence type="ECO:0000313" key="15">
    <source>
        <dbReference type="Proteomes" id="UP001443914"/>
    </source>
</evidence>
<keyword evidence="6 11" id="KW-0472">Membrane</keyword>
<dbReference type="SUPFAM" id="SSF53850">
    <property type="entry name" value="Periplasmic binding protein-like II"/>
    <property type="match status" value="1"/>
</dbReference>
<dbReference type="AlphaFoldDB" id="A0AAW1N9E3"/>